<name>A0A4R3ZB36_9FIRM</name>
<dbReference type="PROSITE" id="PS01081">
    <property type="entry name" value="HTH_TETR_1"/>
    <property type="match status" value="1"/>
</dbReference>
<dbReference type="GO" id="GO:0006355">
    <property type="term" value="P:regulation of DNA-templated transcription"/>
    <property type="evidence" value="ECO:0007669"/>
    <property type="project" value="UniProtKB-ARBA"/>
</dbReference>
<dbReference type="GO" id="GO:0003677">
    <property type="term" value="F:DNA binding"/>
    <property type="evidence" value="ECO:0007669"/>
    <property type="project" value="UniProtKB-UniRule"/>
</dbReference>
<dbReference type="RefSeq" id="WP_066443745.1">
    <property type="nucleotide sequence ID" value="NZ_CAUWFI010000003.1"/>
</dbReference>
<reference evidence="4 5" key="1">
    <citation type="submission" date="2019-03" db="EMBL/GenBank/DDBJ databases">
        <title>Genomic Encyclopedia of Type Strains, Phase IV (KMG-IV): sequencing the most valuable type-strain genomes for metagenomic binning, comparative biology and taxonomic classification.</title>
        <authorList>
            <person name="Goeker M."/>
        </authorList>
    </citation>
    <scope>NUCLEOTIDE SEQUENCE [LARGE SCALE GENOMIC DNA]</scope>
    <source>
        <strain evidence="4 5">DSM 29487</strain>
    </source>
</reference>
<evidence type="ECO:0000313" key="5">
    <source>
        <dbReference type="Proteomes" id="UP000295515"/>
    </source>
</evidence>
<gene>
    <name evidence="4" type="ORF">EDD60_102200</name>
</gene>
<dbReference type="InterPro" id="IPR050109">
    <property type="entry name" value="HTH-type_TetR-like_transc_reg"/>
</dbReference>
<dbReference type="PRINTS" id="PR00455">
    <property type="entry name" value="HTHTETR"/>
</dbReference>
<dbReference type="Gene3D" id="1.10.10.60">
    <property type="entry name" value="Homeodomain-like"/>
    <property type="match status" value="1"/>
</dbReference>
<feature type="DNA-binding region" description="H-T-H motif" evidence="2">
    <location>
        <begin position="31"/>
        <end position="50"/>
    </location>
</feature>
<dbReference type="InterPro" id="IPR036271">
    <property type="entry name" value="Tet_transcr_reg_TetR-rel_C_sf"/>
</dbReference>
<dbReference type="SUPFAM" id="SSF46689">
    <property type="entry name" value="Homeodomain-like"/>
    <property type="match status" value="1"/>
</dbReference>
<comment type="caution">
    <text evidence="4">The sequence shown here is derived from an EMBL/GenBank/DDBJ whole genome shotgun (WGS) entry which is preliminary data.</text>
</comment>
<dbReference type="GeneID" id="98914437"/>
<organism evidence="4 5">
    <name type="scientific">Longibaculum muris</name>
    <dbReference type="NCBI Taxonomy" id="1796628"/>
    <lineage>
        <taxon>Bacteria</taxon>
        <taxon>Bacillati</taxon>
        <taxon>Bacillota</taxon>
        <taxon>Erysipelotrichia</taxon>
        <taxon>Erysipelotrichales</taxon>
        <taxon>Coprobacillaceae</taxon>
        <taxon>Longibaculum</taxon>
    </lineage>
</organism>
<evidence type="ECO:0000256" key="1">
    <source>
        <dbReference type="ARBA" id="ARBA00023125"/>
    </source>
</evidence>
<dbReference type="PROSITE" id="PS50977">
    <property type="entry name" value="HTH_TETR_2"/>
    <property type="match status" value="1"/>
</dbReference>
<proteinExistence type="predicted"/>
<evidence type="ECO:0000256" key="2">
    <source>
        <dbReference type="PROSITE-ProRule" id="PRU00335"/>
    </source>
</evidence>
<dbReference type="AlphaFoldDB" id="A0A4R3ZB36"/>
<dbReference type="Pfam" id="PF00440">
    <property type="entry name" value="TetR_N"/>
    <property type="match status" value="1"/>
</dbReference>
<accession>A0A4R3ZB36</accession>
<dbReference type="PANTHER" id="PTHR30328:SF54">
    <property type="entry name" value="HTH-TYPE TRANSCRIPTIONAL REPRESSOR SCO4008"/>
    <property type="match status" value="1"/>
</dbReference>
<dbReference type="EMBL" id="SMCQ01000002">
    <property type="protein sequence ID" value="TCW02235.1"/>
    <property type="molecule type" value="Genomic_DNA"/>
</dbReference>
<keyword evidence="1 2" id="KW-0238">DNA-binding</keyword>
<dbReference type="SUPFAM" id="SSF48498">
    <property type="entry name" value="Tetracyclin repressor-like, C-terminal domain"/>
    <property type="match status" value="1"/>
</dbReference>
<dbReference type="InterPro" id="IPR009057">
    <property type="entry name" value="Homeodomain-like_sf"/>
</dbReference>
<dbReference type="InterPro" id="IPR001647">
    <property type="entry name" value="HTH_TetR"/>
</dbReference>
<dbReference type="Gene3D" id="1.10.357.10">
    <property type="entry name" value="Tetracycline Repressor, domain 2"/>
    <property type="match status" value="1"/>
</dbReference>
<evidence type="ECO:0000313" key="4">
    <source>
        <dbReference type="EMBL" id="TCW02235.1"/>
    </source>
</evidence>
<dbReference type="Proteomes" id="UP000295515">
    <property type="component" value="Unassembled WGS sequence"/>
</dbReference>
<evidence type="ECO:0000259" key="3">
    <source>
        <dbReference type="PROSITE" id="PS50977"/>
    </source>
</evidence>
<dbReference type="InterPro" id="IPR023772">
    <property type="entry name" value="DNA-bd_HTH_TetR-type_CS"/>
</dbReference>
<dbReference type="PANTHER" id="PTHR30328">
    <property type="entry name" value="TRANSCRIPTIONAL REPRESSOR"/>
    <property type="match status" value="1"/>
</dbReference>
<keyword evidence="5" id="KW-1185">Reference proteome</keyword>
<sequence length="201" mass="24705">MKREEMTKVMRMKIIESALQEFNDKSYEKASMNHICQIGNISKGIIYHYFKDKDELYLECVRICFEKMMEHYATRDEYNMEIYMQYRISFFKEYPHLRGIFFNTLLRTPQHLKREVAIIKKDFNELNLKVFKNALNHVQLRENITYQTALEYYNIMQNSFNDYFCQKIEEGIDFDEIIHQHEELLLKWFDMMFYGIVRKEV</sequence>
<protein>
    <submittedName>
        <fullName evidence="4">TetR family transcriptional regulator</fullName>
    </submittedName>
</protein>
<feature type="domain" description="HTH tetR-type" evidence="3">
    <location>
        <begin position="8"/>
        <end position="68"/>
    </location>
</feature>